<evidence type="ECO:0000256" key="15">
    <source>
        <dbReference type="SAM" id="Phobius"/>
    </source>
</evidence>
<keyword evidence="6 15" id="KW-1133">Transmembrane helix</keyword>
<gene>
    <name evidence="17" type="ORF">COCON_G00100310</name>
</gene>
<keyword evidence="4 15" id="KW-0812">Transmembrane</keyword>
<evidence type="ECO:0000313" key="17">
    <source>
        <dbReference type="EMBL" id="KAJ8275406.1"/>
    </source>
</evidence>
<dbReference type="PROSITE" id="PS50262">
    <property type="entry name" value="G_PROTEIN_RECEP_F1_2"/>
    <property type="match status" value="1"/>
</dbReference>
<dbReference type="PANTHER" id="PTHR24240">
    <property type="entry name" value="OPSIN"/>
    <property type="match status" value="1"/>
</dbReference>
<dbReference type="Proteomes" id="UP001152803">
    <property type="component" value="Unassembled WGS sequence"/>
</dbReference>
<dbReference type="PROSITE" id="PS00238">
    <property type="entry name" value="OPSIN"/>
    <property type="match status" value="1"/>
</dbReference>
<dbReference type="InterPro" id="IPR002962">
    <property type="entry name" value="Peropsin"/>
</dbReference>
<evidence type="ECO:0000313" key="18">
    <source>
        <dbReference type="Proteomes" id="UP001152803"/>
    </source>
</evidence>
<keyword evidence="11" id="KW-0675">Receptor</keyword>
<proteinExistence type="predicted"/>
<evidence type="ECO:0000256" key="11">
    <source>
        <dbReference type="ARBA" id="ARBA00023170"/>
    </source>
</evidence>
<feature type="transmembrane region" description="Helical" evidence="15">
    <location>
        <begin position="232"/>
        <end position="256"/>
    </location>
</feature>
<evidence type="ECO:0000256" key="3">
    <source>
        <dbReference type="ARBA" id="ARBA00022606"/>
    </source>
</evidence>
<organism evidence="17 18">
    <name type="scientific">Conger conger</name>
    <name type="common">Conger eel</name>
    <name type="synonym">Muraena conger</name>
    <dbReference type="NCBI Taxonomy" id="82655"/>
    <lineage>
        <taxon>Eukaryota</taxon>
        <taxon>Metazoa</taxon>
        <taxon>Chordata</taxon>
        <taxon>Craniata</taxon>
        <taxon>Vertebrata</taxon>
        <taxon>Euteleostomi</taxon>
        <taxon>Actinopterygii</taxon>
        <taxon>Neopterygii</taxon>
        <taxon>Teleostei</taxon>
        <taxon>Anguilliformes</taxon>
        <taxon>Congridae</taxon>
        <taxon>Conger</taxon>
    </lineage>
</organism>
<comment type="caution">
    <text evidence="17">The sequence shown here is derived from an EMBL/GenBank/DDBJ whole genome shotgun (WGS) entry which is preliminary data.</text>
</comment>
<keyword evidence="7" id="KW-0157">Chromophore</keyword>
<dbReference type="InterPro" id="IPR027430">
    <property type="entry name" value="Retinal_BS"/>
</dbReference>
<keyword evidence="13" id="KW-0807">Transducer</keyword>
<evidence type="ECO:0000256" key="6">
    <source>
        <dbReference type="ARBA" id="ARBA00022989"/>
    </source>
</evidence>
<keyword evidence="3" id="KW-0716">Sensory transduction</keyword>
<evidence type="ECO:0000256" key="14">
    <source>
        <dbReference type="SAM" id="MobiDB-lite"/>
    </source>
</evidence>
<feature type="transmembrane region" description="Helical" evidence="15">
    <location>
        <begin position="20"/>
        <end position="44"/>
    </location>
</feature>
<dbReference type="OrthoDB" id="7217071at2759"/>
<evidence type="ECO:0000259" key="16">
    <source>
        <dbReference type="PROSITE" id="PS50262"/>
    </source>
</evidence>
<dbReference type="AlphaFoldDB" id="A0A9Q1I122"/>
<dbReference type="GO" id="GO:0004930">
    <property type="term" value="F:G protein-coupled receptor activity"/>
    <property type="evidence" value="ECO:0007669"/>
    <property type="project" value="UniProtKB-KW"/>
</dbReference>
<evidence type="ECO:0000256" key="5">
    <source>
        <dbReference type="ARBA" id="ARBA00022925"/>
    </source>
</evidence>
<dbReference type="InterPro" id="IPR017452">
    <property type="entry name" value="GPCR_Rhodpsn_7TM"/>
</dbReference>
<evidence type="ECO:0000256" key="13">
    <source>
        <dbReference type="ARBA" id="ARBA00023224"/>
    </source>
</evidence>
<evidence type="ECO:0000256" key="4">
    <source>
        <dbReference type="ARBA" id="ARBA00022692"/>
    </source>
</evidence>
<keyword evidence="18" id="KW-1185">Reference proteome</keyword>
<protein>
    <recommendedName>
        <fullName evidence="16">G-protein coupled receptors family 1 profile domain-containing protein</fullName>
    </recommendedName>
</protein>
<keyword evidence="2" id="KW-0600">Photoreceptor protein</keyword>
<keyword evidence="8" id="KW-0297">G-protein coupled receptor</keyword>
<dbReference type="GO" id="GO:0007601">
    <property type="term" value="P:visual perception"/>
    <property type="evidence" value="ECO:0007669"/>
    <property type="project" value="InterPro"/>
</dbReference>
<evidence type="ECO:0000256" key="12">
    <source>
        <dbReference type="ARBA" id="ARBA00023180"/>
    </source>
</evidence>
<dbReference type="Gene3D" id="1.20.1070.10">
    <property type="entry name" value="Rhodopsin 7-helix transmembrane proteins"/>
    <property type="match status" value="1"/>
</dbReference>
<dbReference type="SUPFAM" id="SSF81321">
    <property type="entry name" value="Family A G protein-coupled receptor-like"/>
    <property type="match status" value="1"/>
</dbReference>
<dbReference type="FunFam" id="1.20.1070.10:FF:000219">
    <property type="entry name" value="Opsin 5-like 2"/>
    <property type="match status" value="1"/>
</dbReference>
<sequence length="353" mass="38269">MGDPMDDRYSSKLSPAVDYAAGAFLFLVALLTLLGNMLVLITAFKRRSQIKPAELLSVNLALTDLGAALSMYPMAIAASWSHGWVGGPPACRYYGMMGFLFGVASIATLTAMAGVRFIVCLSVQSPKEKLSLRGVWVLVACTWLYGLLWALLPLLGWGRYGPEPFGTSCSLAWGDLGDASGAFVFVMFSLVLVLPAAVIIACYSGLVLRLHRAYKTVHSRRLPSVIKTQRKLVLIAVLVSAGFLGSWAPYAAVSLWSVLQATPVPPSLALLPCLLAKSSTVVNPLVYYLFSHTFRRAVRNLPWTCWPADTLGGAEASPRTPPQEQNRGAERLELHSRADTEPAQADIHAYMHT</sequence>
<evidence type="ECO:0000256" key="10">
    <source>
        <dbReference type="ARBA" id="ARBA00023157"/>
    </source>
</evidence>
<evidence type="ECO:0000256" key="8">
    <source>
        <dbReference type="ARBA" id="ARBA00023040"/>
    </source>
</evidence>
<dbReference type="PRINTS" id="PR00237">
    <property type="entry name" value="GPCRRHODOPSN"/>
</dbReference>
<feature type="domain" description="G-protein coupled receptors family 1 profile" evidence="16">
    <location>
        <begin position="35"/>
        <end position="287"/>
    </location>
</feature>
<feature type="transmembrane region" description="Helical" evidence="15">
    <location>
        <begin position="56"/>
        <end position="78"/>
    </location>
</feature>
<evidence type="ECO:0000256" key="9">
    <source>
        <dbReference type="ARBA" id="ARBA00023136"/>
    </source>
</evidence>
<evidence type="ECO:0000256" key="2">
    <source>
        <dbReference type="ARBA" id="ARBA00022543"/>
    </source>
</evidence>
<dbReference type="GO" id="GO:0009881">
    <property type="term" value="F:photoreceptor activity"/>
    <property type="evidence" value="ECO:0007669"/>
    <property type="project" value="UniProtKB-KW"/>
</dbReference>
<accession>A0A9Q1I122</accession>
<feature type="transmembrane region" description="Helical" evidence="15">
    <location>
        <begin position="268"/>
        <end position="290"/>
    </location>
</feature>
<dbReference type="GO" id="GO:0016020">
    <property type="term" value="C:membrane"/>
    <property type="evidence" value="ECO:0007669"/>
    <property type="project" value="UniProtKB-SubCell"/>
</dbReference>
<name>A0A9Q1I122_CONCO</name>
<keyword evidence="9 15" id="KW-0472">Membrane</keyword>
<keyword evidence="12" id="KW-0325">Glycoprotein</keyword>
<feature type="region of interest" description="Disordered" evidence="14">
    <location>
        <begin position="332"/>
        <end position="353"/>
    </location>
</feature>
<dbReference type="PRINTS" id="PR01244">
    <property type="entry name" value="PEROPSIN"/>
</dbReference>
<dbReference type="Pfam" id="PF00001">
    <property type="entry name" value="7tm_1"/>
    <property type="match status" value="1"/>
</dbReference>
<evidence type="ECO:0000256" key="1">
    <source>
        <dbReference type="ARBA" id="ARBA00004141"/>
    </source>
</evidence>
<dbReference type="GO" id="GO:0007602">
    <property type="term" value="P:phototransduction"/>
    <property type="evidence" value="ECO:0007669"/>
    <property type="project" value="UniProtKB-KW"/>
</dbReference>
<keyword evidence="5" id="KW-0681">Retinal protein</keyword>
<comment type="subcellular location">
    <subcellularLocation>
        <location evidence="1">Membrane</location>
        <topology evidence="1">Multi-pass membrane protein</topology>
    </subcellularLocation>
</comment>
<feature type="transmembrane region" description="Helical" evidence="15">
    <location>
        <begin position="98"/>
        <end position="123"/>
    </location>
</feature>
<feature type="transmembrane region" description="Helical" evidence="15">
    <location>
        <begin position="135"/>
        <end position="155"/>
    </location>
</feature>
<dbReference type="InterPro" id="IPR050125">
    <property type="entry name" value="GPCR_opsins"/>
</dbReference>
<dbReference type="InterPro" id="IPR000276">
    <property type="entry name" value="GPCR_Rhodpsn"/>
</dbReference>
<reference evidence="17" key="1">
    <citation type="journal article" date="2023" name="Science">
        <title>Genome structures resolve the early diversification of teleost fishes.</title>
        <authorList>
            <person name="Parey E."/>
            <person name="Louis A."/>
            <person name="Montfort J."/>
            <person name="Bouchez O."/>
            <person name="Roques C."/>
            <person name="Iampietro C."/>
            <person name="Lluch J."/>
            <person name="Castinel A."/>
            <person name="Donnadieu C."/>
            <person name="Desvignes T."/>
            <person name="Floi Bucao C."/>
            <person name="Jouanno E."/>
            <person name="Wen M."/>
            <person name="Mejri S."/>
            <person name="Dirks R."/>
            <person name="Jansen H."/>
            <person name="Henkel C."/>
            <person name="Chen W.J."/>
            <person name="Zahm M."/>
            <person name="Cabau C."/>
            <person name="Klopp C."/>
            <person name="Thompson A.W."/>
            <person name="Robinson-Rechavi M."/>
            <person name="Braasch I."/>
            <person name="Lecointre G."/>
            <person name="Bobe J."/>
            <person name="Postlethwait J.H."/>
            <person name="Berthelot C."/>
            <person name="Roest Crollius H."/>
            <person name="Guiguen Y."/>
        </authorList>
    </citation>
    <scope>NUCLEOTIDE SEQUENCE</scope>
    <source>
        <strain evidence="17">Concon-B</strain>
    </source>
</reference>
<feature type="transmembrane region" description="Helical" evidence="15">
    <location>
        <begin position="182"/>
        <end position="211"/>
    </location>
</feature>
<keyword evidence="10" id="KW-1015">Disulfide bond</keyword>
<evidence type="ECO:0000256" key="7">
    <source>
        <dbReference type="ARBA" id="ARBA00022991"/>
    </source>
</evidence>
<dbReference type="EMBL" id="JAFJMO010000006">
    <property type="protein sequence ID" value="KAJ8275406.1"/>
    <property type="molecule type" value="Genomic_DNA"/>
</dbReference>